<keyword evidence="3 8" id="KW-1134">Transmembrane beta strand</keyword>
<dbReference type="SUPFAM" id="SSF56935">
    <property type="entry name" value="Porins"/>
    <property type="match status" value="1"/>
</dbReference>
<dbReference type="InterPro" id="IPR039426">
    <property type="entry name" value="TonB-dep_rcpt-like"/>
</dbReference>
<keyword evidence="6 8" id="KW-0472">Membrane</keyword>
<dbReference type="EMBL" id="CP134890">
    <property type="protein sequence ID" value="WNM20460.1"/>
    <property type="molecule type" value="Genomic_DNA"/>
</dbReference>
<dbReference type="InterPro" id="IPR000531">
    <property type="entry name" value="Beta-barrel_TonB"/>
</dbReference>
<protein>
    <submittedName>
        <fullName evidence="13">TonB-dependent receptor</fullName>
    </submittedName>
</protein>
<evidence type="ECO:0000256" key="3">
    <source>
        <dbReference type="ARBA" id="ARBA00022452"/>
    </source>
</evidence>
<gene>
    <name evidence="14" type="ORF">RN605_07110</name>
    <name evidence="13" type="ORF">RN608_13810</name>
</gene>
<dbReference type="InterPro" id="IPR023997">
    <property type="entry name" value="TonB-dep_OMP_SusC/RagA_CS"/>
</dbReference>
<dbReference type="Gene3D" id="2.60.40.1120">
    <property type="entry name" value="Carboxypeptidase-like, regulatory domain"/>
    <property type="match status" value="1"/>
</dbReference>
<evidence type="ECO:0000313" key="13">
    <source>
        <dbReference type="EMBL" id="WNM19071.1"/>
    </source>
</evidence>
<evidence type="ECO:0000256" key="6">
    <source>
        <dbReference type="ARBA" id="ARBA00023136"/>
    </source>
</evidence>
<keyword evidence="15" id="KW-1185">Reference proteome</keyword>
<dbReference type="Proteomes" id="UP001304515">
    <property type="component" value="Chromosome"/>
</dbReference>
<evidence type="ECO:0000256" key="4">
    <source>
        <dbReference type="ARBA" id="ARBA00022692"/>
    </source>
</evidence>
<dbReference type="InterPro" id="IPR023996">
    <property type="entry name" value="TonB-dep_OMP_SusC/RagA"/>
</dbReference>
<accession>A0AA96EVR6</accession>
<comment type="similarity">
    <text evidence="8 9">Belongs to the TonB-dependent receptor family.</text>
</comment>
<dbReference type="Pfam" id="PF00593">
    <property type="entry name" value="TonB_dep_Rec_b-barrel"/>
    <property type="match status" value="1"/>
</dbReference>
<keyword evidence="7 8" id="KW-0998">Cell outer membrane</keyword>
<dbReference type="SUPFAM" id="SSF49464">
    <property type="entry name" value="Carboxypeptidase regulatory domain-like"/>
    <property type="match status" value="1"/>
</dbReference>
<dbReference type="EMBL" id="CP134878">
    <property type="protein sequence ID" value="WNM19071.1"/>
    <property type="molecule type" value="Genomic_DNA"/>
</dbReference>
<dbReference type="InterPro" id="IPR012910">
    <property type="entry name" value="Plug_dom"/>
</dbReference>
<dbReference type="GO" id="GO:0009279">
    <property type="term" value="C:cell outer membrane"/>
    <property type="evidence" value="ECO:0007669"/>
    <property type="project" value="UniProtKB-SubCell"/>
</dbReference>
<evidence type="ECO:0000313" key="15">
    <source>
        <dbReference type="Proteomes" id="UP001304515"/>
    </source>
</evidence>
<dbReference type="InterPro" id="IPR008969">
    <property type="entry name" value="CarboxyPept-like_regulatory"/>
</dbReference>
<keyword evidence="4 8" id="KW-0812">Transmembrane</keyword>
<dbReference type="RefSeq" id="WP_313323608.1">
    <property type="nucleotide sequence ID" value="NZ_CP134878.1"/>
</dbReference>
<evidence type="ECO:0000256" key="2">
    <source>
        <dbReference type="ARBA" id="ARBA00022448"/>
    </source>
</evidence>
<evidence type="ECO:0000256" key="7">
    <source>
        <dbReference type="ARBA" id="ARBA00023237"/>
    </source>
</evidence>
<sequence length="1051" mass="115155">MRTKFKWIFTLLLAFSMQFSFAQEKTVTGVVTDKLGPLPGANVVVKGATNGVQTDFDGKYSIKAKVGDVLEVSFTGYDTKSVTISTASTYNVVLSEGVALQEVVVVAYGTQKKEALTGSVAVIKSEEVAKITTGNVTQGLVGKVAGVQVANGNGLPGEGATIRIRGIGSVSVATPPLYVVDGVPFYGNVNSINSQDIESMTILKDAAAAALYGSRGSSGVVIITTKKGKNKKSAVTIDSRAGYTSRAVKDYDFISSPSKYYEAYYQSLKNTYMFNLGQDATTASQNAANNLITGDQGLQYNNYNTPDNQLIDPATGKFTGGTLKYDEDWSDYLFGDGFFTQTNLAVSGGNENTSHYFSLGYEKNDGYVVNSGFEKITSRLKVDTKISDKFKIGANFGYAHTTQDYLDGYDGGTTYSSPFYWIRAVAPIYPVRAYDFAGNPIINSLGQHIFDDGTGADGLSPIRPFGALQNPYATAINDYKRRVRDNLFTTAYVDYTILDGLVFTYNITGELTNGYNWSSDTSLYGDAVGAGGRVTNSSSRQFSFTNQQLLKYNKRFGNHGLDLLLGHETLDRKTDYVSASRSKFLFDSPYVDQAALNQGNGGGGFGLYALEGFLSRLAYDYDNKYFASFSARRDGSSRFHPDVRWGTFYGASVGWRISQESFLKDVSWINELKLKAGFGQQGNDNIGYDQPYLTPFTINYTTDATLPVGWTNGDYLANPDVKWETSTNMNIGLDASLFNNRFNIEVEYFKKSISDMLYNRPIPISLTGFTTRPENNGDMYNKGFEVTMSGDIVKTNNLTVSLNFNATSYKNEITRLPFNGLENNFQPNGNYILEEGGGVYDFYMREFAGVNPVNGAALFWKYIDDNDHSLGRELTENYAEADLMKIGKSAIPDVYGGFGANIAYKGFDFGIDFAYQFGGYSTDGVWLSGLGLSPGGGLHSDFSKTWTPDNTTASLPRVDTDDPKQFYSGSSLSLIKSDYLSIQNISIGYTFDSKVANKLGLNRLRFYGLADNVHLWSKRQGFDPRQSGVTGASGNNYSLLRTVSFGVNLEF</sequence>
<keyword evidence="10" id="KW-0732">Signal</keyword>
<dbReference type="Pfam" id="PF13715">
    <property type="entry name" value="CarbopepD_reg_2"/>
    <property type="match status" value="1"/>
</dbReference>
<comment type="subcellular location">
    <subcellularLocation>
        <location evidence="1 8">Cell outer membrane</location>
        <topology evidence="1 8">Multi-pass membrane protein</topology>
    </subcellularLocation>
</comment>
<feature type="signal peptide" evidence="10">
    <location>
        <begin position="1"/>
        <end position="22"/>
    </location>
</feature>
<evidence type="ECO:0000259" key="12">
    <source>
        <dbReference type="Pfam" id="PF07715"/>
    </source>
</evidence>
<dbReference type="Gene3D" id="2.40.170.20">
    <property type="entry name" value="TonB-dependent receptor, beta-barrel domain"/>
    <property type="match status" value="1"/>
</dbReference>
<keyword evidence="13" id="KW-0675">Receptor</keyword>
<dbReference type="KEGG" id="fcj:RN605_07110"/>
<feature type="chain" id="PRO_5044705117" evidence="10">
    <location>
        <begin position="23"/>
        <end position="1051"/>
    </location>
</feature>
<evidence type="ECO:0000259" key="11">
    <source>
        <dbReference type="Pfam" id="PF00593"/>
    </source>
</evidence>
<dbReference type="PROSITE" id="PS52016">
    <property type="entry name" value="TONB_DEPENDENT_REC_3"/>
    <property type="match status" value="1"/>
</dbReference>
<dbReference type="InterPro" id="IPR036942">
    <property type="entry name" value="Beta-barrel_TonB_sf"/>
</dbReference>
<evidence type="ECO:0000313" key="14">
    <source>
        <dbReference type="EMBL" id="WNM20460.1"/>
    </source>
</evidence>
<evidence type="ECO:0000256" key="5">
    <source>
        <dbReference type="ARBA" id="ARBA00023077"/>
    </source>
</evidence>
<keyword evidence="5 9" id="KW-0798">TonB box</keyword>
<evidence type="ECO:0000256" key="8">
    <source>
        <dbReference type="PROSITE-ProRule" id="PRU01360"/>
    </source>
</evidence>
<feature type="domain" description="TonB-dependent receptor plug" evidence="12">
    <location>
        <begin position="113"/>
        <end position="220"/>
    </location>
</feature>
<dbReference type="Gene3D" id="2.170.130.10">
    <property type="entry name" value="TonB-dependent receptor, plug domain"/>
    <property type="match status" value="1"/>
</dbReference>
<feature type="domain" description="TonB-dependent receptor-like beta-barrel" evidence="11">
    <location>
        <begin position="460"/>
        <end position="831"/>
    </location>
</feature>
<evidence type="ECO:0000256" key="1">
    <source>
        <dbReference type="ARBA" id="ARBA00004571"/>
    </source>
</evidence>
<evidence type="ECO:0000256" key="9">
    <source>
        <dbReference type="RuleBase" id="RU003357"/>
    </source>
</evidence>
<dbReference type="InterPro" id="IPR037066">
    <property type="entry name" value="Plug_dom_sf"/>
</dbReference>
<evidence type="ECO:0000256" key="10">
    <source>
        <dbReference type="SAM" id="SignalP"/>
    </source>
</evidence>
<organism evidence="13">
    <name type="scientific">Flavobacterium capsici</name>
    <dbReference type="NCBI Taxonomy" id="3075618"/>
    <lineage>
        <taxon>Bacteria</taxon>
        <taxon>Pseudomonadati</taxon>
        <taxon>Bacteroidota</taxon>
        <taxon>Flavobacteriia</taxon>
        <taxon>Flavobacteriales</taxon>
        <taxon>Flavobacteriaceae</taxon>
        <taxon>Flavobacterium</taxon>
    </lineage>
</organism>
<reference evidence="13 15" key="1">
    <citation type="submission" date="2023-09" db="EMBL/GenBank/DDBJ databases">
        <title>Flavobacterium sp. a novel bacteria isolate from Pepper rhizosphere.</title>
        <authorList>
            <person name="Peng Y."/>
            <person name="Lee J."/>
        </authorList>
    </citation>
    <scope>NUCLEOTIDE SEQUENCE</scope>
    <source>
        <strain evidence="13">PMR2A8</strain>
        <strain evidence="14 15">PMTSA4</strain>
    </source>
</reference>
<proteinExistence type="inferred from homology"/>
<dbReference type="NCBIfam" id="TIGR04056">
    <property type="entry name" value="OMP_RagA_SusC"/>
    <property type="match status" value="1"/>
</dbReference>
<dbReference type="AlphaFoldDB" id="A0AA96EVR6"/>
<accession>A0AA96J3N2</accession>
<keyword evidence="2 8" id="KW-0813">Transport</keyword>
<dbReference type="Pfam" id="PF07715">
    <property type="entry name" value="Plug"/>
    <property type="match status" value="1"/>
</dbReference>
<name>A0AA96EVR6_9FLAO</name>
<dbReference type="NCBIfam" id="TIGR04057">
    <property type="entry name" value="SusC_RagA_signa"/>
    <property type="match status" value="1"/>
</dbReference>